<dbReference type="EMBL" id="QFPP01000690">
    <property type="protein sequence ID" value="PZQ60703.1"/>
    <property type="molecule type" value="Genomic_DNA"/>
</dbReference>
<evidence type="ECO:0000313" key="2">
    <source>
        <dbReference type="Proteomes" id="UP000249135"/>
    </source>
</evidence>
<dbReference type="SUPFAM" id="SSF56235">
    <property type="entry name" value="N-terminal nucleophile aminohydrolases (Ntn hydrolases)"/>
    <property type="match status" value="1"/>
</dbReference>
<keyword evidence="1" id="KW-0808">Transferase</keyword>
<proteinExistence type="predicted"/>
<feature type="non-terminal residue" evidence="1">
    <location>
        <position position="70"/>
    </location>
</feature>
<name>A0A2W5R0A2_VARPD</name>
<organism evidence="1 2">
    <name type="scientific">Variovorax paradoxus</name>
    <dbReference type="NCBI Taxonomy" id="34073"/>
    <lineage>
        <taxon>Bacteria</taxon>
        <taxon>Pseudomonadati</taxon>
        <taxon>Pseudomonadota</taxon>
        <taxon>Betaproteobacteria</taxon>
        <taxon>Burkholderiales</taxon>
        <taxon>Comamonadaceae</taxon>
        <taxon>Variovorax</taxon>
    </lineage>
</organism>
<dbReference type="InterPro" id="IPR052896">
    <property type="entry name" value="GGT-like_enzyme"/>
</dbReference>
<evidence type="ECO:0000313" key="1">
    <source>
        <dbReference type="EMBL" id="PZQ60703.1"/>
    </source>
</evidence>
<gene>
    <name evidence="1" type="ORF">DI563_29435</name>
</gene>
<dbReference type="GO" id="GO:0016740">
    <property type="term" value="F:transferase activity"/>
    <property type="evidence" value="ECO:0007669"/>
    <property type="project" value="UniProtKB-KW"/>
</dbReference>
<dbReference type="Pfam" id="PF01019">
    <property type="entry name" value="G_glu_transpept"/>
    <property type="match status" value="1"/>
</dbReference>
<dbReference type="AlphaFoldDB" id="A0A2W5R0A2"/>
<dbReference type="InterPro" id="IPR029055">
    <property type="entry name" value="Ntn_hydrolases_N"/>
</dbReference>
<sequence length="70" mass="6810">MVTSPHPLASAAGLEVLAQGGNAIEAAIAMAAVLCVVCPHFTGLGGDGFWLLAQPGEPVRGISGIGQAAA</sequence>
<dbReference type="PANTHER" id="PTHR43881">
    <property type="entry name" value="GAMMA-GLUTAMYLTRANSPEPTIDASE (AFU_ORTHOLOGUE AFUA_4G13580)"/>
    <property type="match status" value="1"/>
</dbReference>
<comment type="caution">
    <text evidence="1">The sequence shown here is derived from an EMBL/GenBank/DDBJ whole genome shotgun (WGS) entry which is preliminary data.</text>
</comment>
<accession>A0A2W5R0A2</accession>
<reference evidence="1 2" key="1">
    <citation type="submission" date="2017-08" db="EMBL/GenBank/DDBJ databases">
        <title>Infants hospitalized years apart are colonized by the same room-sourced microbial strains.</title>
        <authorList>
            <person name="Brooks B."/>
            <person name="Olm M.R."/>
            <person name="Firek B.A."/>
            <person name="Baker R."/>
            <person name="Thomas B.C."/>
            <person name="Morowitz M.J."/>
            <person name="Banfield J.F."/>
        </authorList>
    </citation>
    <scope>NUCLEOTIDE SEQUENCE [LARGE SCALE GENOMIC DNA]</scope>
    <source>
        <strain evidence="1">S2_005_003_R2_41</strain>
    </source>
</reference>
<dbReference type="PANTHER" id="PTHR43881:SF1">
    <property type="entry name" value="GAMMA-GLUTAMYLTRANSPEPTIDASE (AFU_ORTHOLOGUE AFUA_4G13580)"/>
    <property type="match status" value="1"/>
</dbReference>
<dbReference type="Proteomes" id="UP000249135">
    <property type="component" value="Unassembled WGS sequence"/>
</dbReference>
<protein>
    <submittedName>
        <fullName evidence="1">Gamma-glutamyltransferase</fullName>
    </submittedName>
</protein>